<organism evidence="1 2">
    <name type="scientific">Mortierella isabellina</name>
    <name type="common">Filamentous fungus</name>
    <name type="synonym">Umbelopsis isabellina</name>
    <dbReference type="NCBI Taxonomy" id="91625"/>
    <lineage>
        <taxon>Eukaryota</taxon>
        <taxon>Fungi</taxon>
        <taxon>Fungi incertae sedis</taxon>
        <taxon>Mucoromycota</taxon>
        <taxon>Mucoromycotina</taxon>
        <taxon>Umbelopsidomycetes</taxon>
        <taxon>Umbelopsidales</taxon>
        <taxon>Umbelopsidaceae</taxon>
        <taxon>Umbelopsis</taxon>
    </lineage>
</organism>
<dbReference type="Proteomes" id="UP000654370">
    <property type="component" value="Unassembled WGS sequence"/>
</dbReference>
<comment type="caution">
    <text evidence="1">The sequence shown here is derived from an EMBL/GenBank/DDBJ whole genome shotgun (WGS) entry which is preliminary data.</text>
</comment>
<name>A0A8H7PJG8_MORIS</name>
<keyword evidence="2" id="KW-1185">Reference proteome</keyword>
<protein>
    <submittedName>
        <fullName evidence="1">Uncharacterized protein</fullName>
    </submittedName>
</protein>
<gene>
    <name evidence="1" type="ORF">INT43_006108</name>
</gene>
<accession>A0A8H7PJG8</accession>
<evidence type="ECO:0000313" key="1">
    <source>
        <dbReference type="EMBL" id="KAG2175046.1"/>
    </source>
</evidence>
<dbReference type="AlphaFoldDB" id="A0A8H7PJG8"/>
<evidence type="ECO:0000313" key="2">
    <source>
        <dbReference type="Proteomes" id="UP000654370"/>
    </source>
</evidence>
<reference evidence="1" key="1">
    <citation type="submission" date="2020-12" db="EMBL/GenBank/DDBJ databases">
        <title>Metabolic potential, ecology and presence of endohyphal bacteria is reflected in genomic diversity of Mucoromycotina.</title>
        <authorList>
            <person name="Muszewska A."/>
            <person name="Okrasinska A."/>
            <person name="Steczkiewicz K."/>
            <person name="Drgas O."/>
            <person name="Orlowska M."/>
            <person name="Perlinska-Lenart U."/>
            <person name="Aleksandrzak-Piekarczyk T."/>
            <person name="Szatraj K."/>
            <person name="Zielenkiewicz U."/>
            <person name="Pilsyk S."/>
            <person name="Malc E."/>
            <person name="Mieczkowski P."/>
            <person name="Kruszewska J.S."/>
            <person name="Biernat P."/>
            <person name="Pawlowska J."/>
        </authorList>
    </citation>
    <scope>NUCLEOTIDE SEQUENCE</scope>
    <source>
        <strain evidence="1">WA0000067209</strain>
    </source>
</reference>
<dbReference type="EMBL" id="JAEPQZ010000012">
    <property type="protein sequence ID" value="KAG2175046.1"/>
    <property type="molecule type" value="Genomic_DNA"/>
</dbReference>
<proteinExistence type="predicted"/>
<sequence>MAWKIPVIQLVIAPMIISKKPAMAETIPESRLATEEQMPDKHENIEPIVIEDMLLSKPEQFSVLRKPAKTLAAAVVRK</sequence>